<keyword evidence="11" id="KW-0460">Magnesium</keyword>
<dbReference type="Gene3D" id="3.40.970.10">
    <property type="entry name" value="Ribonuclease H1, N-terminal domain"/>
    <property type="match status" value="3"/>
</dbReference>
<evidence type="ECO:0000259" key="13">
    <source>
        <dbReference type="PROSITE" id="PS50879"/>
    </source>
</evidence>
<evidence type="ECO:0000313" key="15">
    <source>
        <dbReference type="Proteomes" id="UP000675881"/>
    </source>
</evidence>
<protein>
    <recommendedName>
        <fullName evidence="6">Ribonuclease H</fullName>
        <ecNumber evidence="5">3.1.26.4</ecNumber>
    </recommendedName>
</protein>
<keyword evidence="9" id="KW-0255">Endonuclease</keyword>
<evidence type="ECO:0000256" key="9">
    <source>
        <dbReference type="ARBA" id="ARBA00022759"/>
    </source>
</evidence>
<feature type="region of interest" description="Disordered" evidence="12">
    <location>
        <begin position="99"/>
        <end position="125"/>
    </location>
</feature>
<evidence type="ECO:0000256" key="1">
    <source>
        <dbReference type="ARBA" id="ARBA00000077"/>
    </source>
</evidence>
<dbReference type="PANTHER" id="PTHR10642:SF26">
    <property type="entry name" value="RIBONUCLEASE H1"/>
    <property type="match status" value="1"/>
</dbReference>
<evidence type="ECO:0000256" key="12">
    <source>
        <dbReference type="SAM" id="MobiDB-lite"/>
    </source>
</evidence>
<dbReference type="InterPro" id="IPR012337">
    <property type="entry name" value="RNaseH-like_sf"/>
</dbReference>
<dbReference type="InterPro" id="IPR011320">
    <property type="entry name" value="RNase_H1_N"/>
</dbReference>
<keyword evidence="7" id="KW-0540">Nuclease</keyword>
<evidence type="ECO:0000256" key="11">
    <source>
        <dbReference type="ARBA" id="ARBA00022842"/>
    </source>
</evidence>
<dbReference type="PROSITE" id="PS50879">
    <property type="entry name" value="RNASE_H_1"/>
    <property type="match status" value="1"/>
</dbReference>
<dbReference type="InterPro" id="IPR050092">
    <property type="entry name" value="RNase_H"/>
</dbReference>
<evidence type="ECO:0000256" key="2">
    <source>
        <dbReference type="ARBA" id="ARBA00001946"/>
    </source>
</evidence>
<comment type="caution">
    <text evidence="14">The sequence shown here is derived from an EMBL/GenBank/DDBJ whole genome shotgun (WGS) entry which is preliminary data.</text>
</comment>
<organism evidence="14 15">
    <name type="scientific">Lepeophtheirus salmonis</name>
    <name type="common">Salmon louse</name>
    <name type="synonym">Caligus salmonis</name>
    <dbReference type="NCBI Taxonomy" id="72036"/>
    <lineage>
        <taxon>Eukaryota</taxon>
        <taxon>Metazoa</taxon>
        <taxon>Ecdysozoa</taxon>
        <taxon>Arthropoda</taxon>
        <taxon>Crustacea</taxon>
        <taxon>Multicrustacea</taxon>
        <taxon>Hexanauplia</taxon>
        <taxon>Copepoda</taxon>
        <taxon>Siphonostomatoida</taxon>
        <taxon>Caligidae</taxon>
        <taxon>Lepeophtheirus</taxon>
    </lineage>
</organism>
<evidence type="ECO:0000313" key="14">
    <source>
        <dbReference type="EMBL" id="CAF2741800.1"/>
    </source>
</evidence>
<evidence type="ECO:0000256" key="5">
    <source>
        <dbReference type="ARBA" id="ARBA00012180"/>
    </source>
</evidence>
<comment type="cofactor">
    <cofactor evidence="2">
        <name>Mg(2+)</name>
        <dbReference type="ChEBI" id="CHEBI:18420"/>
    </cofactor>
</comment>
<evidence type="ECO:0000256" key="3">
    <source>
        <dbReference type="ARBA" id="ARBA00004065"/>
    </source>
</evidence>
<comment type="function">
    <text evidence="3">Endonuclease that specifically degrades the RNA of RNA-DNA hybrids.</text>
</comment>
<dbReference type="InterPro" id="IPR037056">
    <property type="entry name" value="RNase_H1_N_sf"/>
</dbReference>
<name>A0A817FBH0_LEPSM</name>
<dbReference type="AlphaFoldDB" id="A0A817FBH0"/>
<dbReference type="Proteomes" id="UP000675881">
    <property type="component" value="Unassembled WGS sequence"/>
</dbReference>
<dbReference type="EMBL" id="CAJNVT010000014">
    <property type="protein sequence ID" value="CAF2741800.1"/>
    <property type="molecule type" value="Genomic_DNA"/>
</dbReference>
<proteinExistence type="inferred from homology"/>
<keyword evidence="8" id="KW-0479">Metal-binding</keyword>
<evidence type="ECO:0000256" key="7">
    <source>
        <dbReference type="ARBA" id="ARBA00022722"/>
    </source>
</evidence>
<evidence type="ECO:0000256" key="4">
    <source>
        <dbReference type="ARBA" id="ARBA00005300"/>
    </source>
</evidence>
<keyword evidence="10 14" id="KW-0378">Hydrolase</keyword>
<comment type="catalytic activity">
    <reaction evidence="1">
        <text>Endonucleolytic cleavage to 5'-phosphomonoester.</text>
        <dbReference type="EC" id="3.1.26.4"/>
    </reaction>
</comment>
<dbReference type="Gene3D" id="3.30.420.10">
    <property type="entry name" value="Ribonuclease H-like superfamily/Ribonuclease H"/>
    <property type="match status" value="1"/>
</dbReference>
<dbReference type="OrthoDB" id="6340616at2759"/>
<dbReference type="GO" id="GO:0043137">
    <property type="term" value="P:DNA replication, removal of RNA primer"/>
    <property type="evidence" value="ECO:0007669"/>
    <property type="project" value="TreeGrafter"/>
</dbReference>
<dbReference type="GO" id="GO:0003676">
    <property type="term" value="F:nucleic acid binding"/>
    <property type="evidence" value="ECO:0007669"/>
    <property type="project" value="InterPro"/>
</dbReference>
<feature type="domain" description="RNase H type-1" evidence="13">
    <location>
        <begin position="307"/>
        <end position="455"/>
    </location>
</feature>
<dbReference type="InterPro" id="IPR009027">
    <property type="entry name" value="Ribosomal_bL9/RNase_H1_N"/>
</dbReference>
<dbReference type="FunFam" id="3.40.970.10:FF:000001">
    <property type="entry name" value="Ribonuclease H1"/>
    <property type="match status" value="2"/>
</dbReference>
<comment type="similarity">
    <text evidence="4">Belongs to the RNase H family.</text>
</comment>
<feature type="compositionally biased region" description="Polar residues" evidence="12">
    <location>
        <begin position="106"/>
        <end position="125"/>
    </location>
</feature>
<dbReference type="FunFam" id="3.40.970.10:FF:000002">
    <property type="entry name" value="Ribonuclease H"/>
    <property type="match status" value="1"/>
</dbReference>
<dbReference type="Pfam" id="PF01693">
    <property type="entry name" value="Cauli_VI"/>
    <property type="match status" value="3"/>
</dbReference>
<dbReference type="PANTHER" id="PTHR10642">
    <property type="entry name" value="RIBONUCLEASE H1"/>
    <property type="match status" value="1"/>
</dbReference>
<gene>
    <name evidence="14" type="ORF">LSAA_86</name>
</gene>
<dbReference type="GO" id="GO:0004523">
    <property type="term" value="F:RNA-DNA hybrid ribonuclease activity"/>
    <property type="evidence" value="ECO:0007669"/>
    <property type="project" value="UniProtKB-EC"/>
</dbReference>
<dbReference type="Pfam" id="PF00075">
    <property type="entry name" value="RNase_H"/>
    <property type="match status" value="1"/>
</dbReference>
<dbReference type="InterPro" id="IPR036397">
    <property type="entry name" value="RNaseH_sf"/>
</dbReference>
<dbReference type="SUPFAM" id="SSF55658">
    <property type="entry name" value="L9 N-domain-like"/>
    <property type="match status" value="3"/>
</dbReference>
<keyword evidence="15" id="KW-1185">Reference proteome</keyword>
<evidence type="ECO:0000256" key="10">
    <source>
        <dbReference type="ARBA" id="ARBA00022801"/>
    </source>
</evidence>
<dbReference type="SUPFAM" id="SSF53098">
    <property type="entry name" value="Ribonuclease H-like"/>
    <property type="match status" value="1"/>
</dbReference>
<sequence length="455" mass="51747">MTFSLSSLIVVCHAMVQIKKTPFSYFERFILINKILTVIRSAMGKVKSGGYYAVARGRKVGIYNSWSECRSSVDGFSRARYKKFYSLAEAEKFVKEKSDKEPEIGSKSNNFSRSHTSDINQQSQNEFSFDETKTVPYYAVAHGREVGIYASWAECHALVDGFDGARYKIFYNRVEAQKFVKEGTTKEPLTGEKSNIFSSNQTPSICYESGSSKSGPYYAIVRGHEVGVFDSWSKCRSLVAGFDRARYKKFLSREEAEKFVKEETFKDPWIGEKSNKFRRNHMKNESGFSVDNTDWTYAKDKEYYMNDDGWVKVFTYGACTNNGKKGARAGIGVFFGINSAKNISEPVSRNNQTNNSLEIQAISQAIKRVKDDGLRKIVIYTDSKFAINSVEDSMPKWKKKKGWKKFCGGYVINKNDFRELKDIKKGMAVKFIHIQAHKGIKGDKHADALSRKVAK</sequence>
<dbReference type="InterPro" id="IPR002156">
    <property type="entry name" value="RNaseH_domain"/>
</dbReference>
<dbReference type="CDD" id="cd09280">
    <property type="entry name" value="RNase_HI_eukaryote_like"/>
    <property type="match status" value="1"/>
</dbReference>
<dbReference type="GO" id="GO:0046872">
    <property type="term" value="F:metal ion binding"/>
    <property type="evidence" value="ECO:0007669"/>
    <property type="project" value="UniProtKB-KW"/>
</dbReference>
<evidence type="ECO:0000256" key="6">
    <source>
        <dbReference type="ARBA" id="ARBA00017721"/>
    </source>
</evidence>
<accession>A0A817FBH0</accession>
<evidence type="ECO:0000256" key="8">
    <source>
        <dbReference type="ARBA" id="ARBA00022723"/>
    </source>
</evidence>
<dbReference type="EC" id="3.1.26.4" evidence="5"/>
<reference evidence="14" key="1">
    <citation type="submission" date="2021-02" db="EMBL/GenBank/DDBJ databases">
        <authorList>
            <person name="Bekaert M."/>
        </authorList>
    </citation>
    <scope>NUCLEOTIDE SEQUENCE</scope>
    <source>
        <strain evidence="14">IoA-00</strain>
    </source>
</reference>